<sequence>MRNLKFNEVLILSLKEKKAFRLKLGKKLTVVHGKNESGKSTLLKSIYWAFGADPAKIHRNWSVIDPIVCVNFDVDSKKYSILRYKDKFSLFSENSELIGNYSSVGKELTPELSKIIGYKLVLTDRKIKQSYLPQLSFFYRFTLIKIKAG</sequence>
<dbReference type="Proteomes" id="UP000012164">
    <property type="component" value="Unassembled WGS sequence"/>
</dbReference>
<evidence type="ECO:0000259" key="1">
    <source>
        <dbReference type="Pfam" id="PF13476"/>
    </source>
</evidence>
<evidence type="ECO:0000313" key="3">
    <source>
        <dbReference type="Proteomes" id="UP000012164"/>
    </source>
</evidence>
<dbReference type="SUPFAM" id="SSF52540">
    <property type="entry name" value="P-loop containing nucleoside triphosphate hydrolases"/>
    <property type="match status" value="1"/>
</dbReference>
<dbReference type="GO" id="GO:0016887">
    <property type="term" value="F:ATP hydrolysis activity"/>
    <property type="evidence" value="ECO:0007669"/>
    <property type="project" value="InterPro"/>
</dbReference>
<dbReference type="Pfam" id="PF13476">
    <property type="entry name" value="AAA_23"/>
    <property type="match status" value="1"/>
</dbReference>
<feature type="domain" description="Rad50/SbcC-type AAA" evidence="1">
    <location>
        <begin position="20"/>
        <end position="59"/>
    </location>
</feature>
<reference evidence="2 3" key="1">
    <citation type="submission" date="2013-01" db="EMBL/GenBank/DDBJ databases">
        <authorList>
            <person name="Harkins D.M."/>
            <person name="Durkin A.S."/>
            <person name="Brinkac L.M."/>
            <person name="Haft D.H."/>
            <person name="Selengut J.D."/>
            <person name="Sanka R."/>
            <person name="DePew J."/>
            <person name="Purushe J."/>
            <person name="Peacock S.J."/>
            <person name="Thaipadungpanit J."/>
            <person name="Wuthiekanun V.W."/>
            <person name="Day N.P."/>
            <person name="Vinetz J.M."/>
            <person name="Sutton G.G."/>
            <person name="Nierman W.C."/>
            <person name="Fouts D.E."/>
        </authorList>
    </citation>
    <scope>NUCLEOTIDE SEQUENCE [LARGE SCALE GENOMIC DNA]</scope>
    <source>
        <strain evidence="2 3">FPW1039</strain>
    </source>
</reference>
<dbReference type="InterPro" id="IPR038729">
    <property type="entry name" value="Rad50/SbcC_AAA"/>
</dbReference>
<proteinExistence type="predicted"/>
<dbReference type="Gene3D" id="3.40.50.300">
    <property type="entry name" value="P-loop containing nucleotide triphosphate hydrolases"/>
    <property type="match status" value="1"/>
</dbReference>
<dbReference type="InterPro" id="IPR027417">
    <property type="entry name" value="P-loop_NTPase"/>
</dbReference>
<accession>A0A0F6IJA9</accession>
<evidence type="ECO:0000313" key="2">
    <source>
        <dbReference type="EMBL" id="EMJ38134.1"/>
    </source>
</evidence>
<dbReference type="AlphaFoldDB" id="A0A0F6IJA9"/>
<dbReference type="GO" id="GO:0006302">
    <property type="term" value="P:double-strand break repair"/>
    <property type="evidence" value="ECO:0007669"/>
    <property type="project" value="InterPro"/>
</dbReference>
<comment type="caution">
    <text evidence="2">The sequence shown here is derived from an EMBL/GenBank/DDBJ whole genome shotgun (WGS) entry which is preliminary data.</text>
</comment>
<dbReference type="EMBL" id="AKWR02000047">
    <property type="protein sequence ID" value="EMJ38134.1"/>
    <property type="molecule type" value="Genomic_DNA"/>
</dbReference>
<gene>
    <name evidence="2" type="ORF">LEP1GSC079_1453</name>
</gene>
<protein>
    <submittedName>
        <fullName evidence="2">AAA domain protein</fullName>
    </submittedName>
</protein>
<name>A0A0F6IJA9_LEPIR</name>
<organism evidence="2 3">
    <name type="scientific">Leptospira interrogans str. FPW1039</name>
    <dbReference type="NCBI Taxonomy" id="1193040"/>
    <lineage>
        <taxon>Bacteria</taxon>
        <taxon>Pseudomonadati</taxon>
        <taxon>Spirochaetota</taxon>
        <taxon>Spirochaetia</taxon>
        <taxon>Leptospirales</taxon>
        <taxon>Leptospiraceae</taxon>
        <taxon>Leptospira</taxon>
    </lineage>
</organism>